<organism evidence="1 2">
    <name type="scientific">Priestia aryabhattai</name>
    <name type="common">Bacillus aryabhattai</name>
    <dbReference type="NCBI Taxonomy" id="412384"/>
    <lineage>
        <taxon>Bacteria</taxon>
        <taxon>Bacillati</taxon>
        <taxon>Bacillota</taxon>
        <taxon>Bacilli</taxon>
        <taxon>Bacillales</taxon>
        <taxon>Bacillaceae</taxon>
        <taxon>Priestia</taxon>
    </lineage>
</organism>
<name>A0A7W3RJ57_PRIAR</name>
<dbReference type="Proteomes" id="UP000543174">
    <property type="component" value="Unassembled WGS sequence"/>
</dbReference>
<accession>A0A7W3RJ57</accession>
<reference evidence="1" key="1">
    <citation type="submission" date="2020-08" db="EMBL/GenBank/DDBJ databases">
        <title>Functional genomics of gut bacteria from endangered species of beetles.</title>
        <authorList>
            <person name="Carlos-Shanley C."/>
        </authorList>
    </citation>
    <scope>NUCLEOTIDE SEQUENCE [LARGE SCALE GENOMIC DNA]</scope>
    <source>
        <strain evidence="1">S00060</strain>
    </source>
</reference>
<dbReference type="RefSeq" id="WP_259394398.1">
    <property type="nucleotide sequence ID" value="NZ_JACJHT010000037.1"/>
</dbReference>
<evidence type="ECO:0008006" key="3">
    <source>
        <dbReference type="Google" id="ProtNLM"/>
    </source>
</evidence>
<dbReference type="EMBL" id="JACJHT010000037">
    <property type="protein sequence ID" value="MBA9043248.1"/>
    <property type="molecule type" value="Genomic_DNA"/>
</dbReference>
<evidence type="ECO:0000313" key="2">
    <source>
        <dbReference type="Proteomes" id="UP000543174"/>
    </source>
</evidence>
<protein>
    <recommendedName>
        <fullName evidence="3">HTH domain-containing protein</fullName>
    </recommendedName>
</protein>
<gene>
    <name evidence="1" type="ORF">HNP21_006445</name>
</gene>
<dbReference type="AlphaFoldDB" id="A0A7W3RJ57"/>
<sequence>MMLVKKMLNGIMMKEITIKELADQYDVSTRTIQLRIKKLGYEWDSKQSIYRYVGEEPEPLEVDFNTLISKTNKMPAEQKQINSEIAASVSYVNESENASASISKASTTASKVDAIDILLQNPKDRSKRVYRGFYFDDDVLSIIDRVPKSYKSELVNEALRKVFKEKGLLN</sequence>
<evidence type="ECO:0000313" key="1">
    <source>
        <dbReference type="EMBL" id="MBA9043248.1"/>
    </source>
</evidence>
<keyword evidence="2" id="KW-1185">Reference proteome</keyword>
<proteinExistence type="predicted"/>
<comment type="caution">
    <text evidence="1">The sequence shown here is derived from an EMBL/GenBank/DDBJ whole genome shotgun (WGS) entry which is preliminary data.</text>
</comment>